<comment type="caution">
    <text evidence="4">The sequence shown here is derived from an EMBL/GenBank/DDBJ whole genome shotgun (WGS) entry which is preliminary data.</text>
</comment>
<feature type="region of interest" description="Disordered" evidence="1">
    <location>
        <begin position="749"/>
        <end position="795"/>
    </location>
</feature>
<dbReference type="PANTHER" id="PTHR38248">
    <property type="entry name" value="FUNK1 6"/>
    <property type="match status" value="1"/>
</dbReference>
<accession>A0AAD4DW02</accession>
<reference evidence="4" key="1">
    <citation type="journal article" date="2020" name="New Phytol.">
        <title>Comparative genomics reveals dynamic genome evolution in host specialist ectomycorrhizal fungi.</title>
        <authorList>
            <person name="Lofgren L.A."/>
            <person name="Nguyen N.H."/>
            <person name="Vilgalys R."/>
            <person name="Ruytinx J."/>
            <person name="Liao H.L."/>
            <person name="Branco S."/>
            <person name="Kuo A."/>
            <person name="LaButti K."/>
            <person name="Lipzen A."/>
            <person name="Andreopoulos W."/>
            <person name="Pangilinan J."/>
            <person name="Riley R."/>
            <person name="Hundley H."/>
            <person name="Na H."/>
            <person name="Barry K."/>
            <person name="Grigoriev I.V."/>
            <person name="Stajich J.E."/>
            <person name="Kennedy P.G."/>
        </authorList>
    </citation>
    <scope>NUCLEOTIDE SEQUENCE</scope>
    <source>
        <strain evidence="4">FC203</strain>
    </source>
</reference>
<dbReference type="InterPro" id="IPR040976">
    <property type="entry name" value="Pkinase_fungal"/>
</dbReference>
<proteinExistence type="predicted"/>
<sequence>MTESIYSVTPLPSQFPYSTQSPEPCGKICIGQTIYTIERIFFARWGLVGRGTVCYLVTLDDEDYIIKDHWVVGKDDRVVLNEIKMLELMDGVPGVPKLPCGHPLHMFRTLKEFVQALRDIVKIQQTAVEEHQILHQNCSLNNAMILNDIGGSKGFLIDWEFAVRIAADHKYPLGGTGTVAFISCGFLNQVSVIQQEAKLKSQEKKATQGHKSVEKPTTPKSSSDSKALPVSYVLQTFLDDLESLFVVFTWVCIKFCGPNGMITFFANPTDGKRLIDKFHPYFNLLIMIHPVTFDIILGVLNSYLDKELISTVNMLRNDAVILTHHVKGKQIASESFSVAATTPKRQKSRHESPSPAFFLAVMPPRTVTSPKKKRSKRKGSEASKAGLPKKTQAADVAEVPGVVPLVSLDLTAAEVGDNAPRRSGHPNAGTGGRNVQLKKIGSALQSKPQTYGRKGTTSLGPDIPVNSQAPEPHYSHPDVPAMDIIHTGPSFTLQQPGGRFGFAAPSTTEIAHSDTTELNLQALNDPYVAIRTKVVEQHVPDAIAEQRARDTITEQRARDAITEQDAIAEQHAQNVVPENPVLLRSVFSEQNLDPALHQEDDAVRAQYCLRLLGSEEHSDSKGSSSSDDSDDSDNEDADEDEEDNGKDAEEGNNNNTVKDSQDFGWGEVGQHQKEHPGFLEDALPSQPAVAHALTPEFEFQYSRDEDDVIAQMSLDKTSGPPDSSPGLQGQWSQHMETITSKPNNVLQCHHKKNGKPRLPEPESLKLLDQVTKSSVQPSKNKKSRSSHGGPTPNQLSWYRPHWKSFLEDAKAEFCVQHALENPFPTLVKNLPGTITEVLVAVLVMWDTNGKQFEAGKYSFVLIRSGTHLSYCDAGVWPGQKFNMTLLLYDDLSTWRSDLKKTAISTVPVSYSLVPPLSVPVQERAAWIKHVAAELIKGSFFLRFGVDEQSCDSI</sequence>
<dbReference type="InterPro" id="IPR011009">
    <property type="entry name" value="Kinase-like_dom_sf"/>
</dbReference>
<dbReference type="SUPFAM" id="SSF56112">
    <property type="entry name" value="Protein kinase-like (PK-like)"/>
    <property type="match status" value="1"/>
</dbReference>
<gene>
    <name evidence="4" type="ORF">F5891DRAFT_1194622</name>
</gene>
<dbReference type="Proteomes" id="UP001195769">
    <property type="component" value="Unassembled WGS sequence"/>
</dbReference>
<evidence type="ECO:0000313" key="5">
    <source>
        <dbReference type="Proteomes" id="UP001195769"/>
    </source>
</evidence>
<dbReference type="AlphaFoldDB" id="A0AAD4DW02"/>
<feature type="region of interest" description="Disordered" evidence="1">
    <location>
        <begin position="416"/>
        <end position="435"/>
    </location>
</feature>
<dbReference type="Pfam" id="PF17667">
    <property type="entry name" value="Pkinase_fungal"/>
    <property type="match status" value="2"/>
</dbReference>
<feature type="region of interest" description="Disordered" evidence="1">
    <location>
        <begin position="614"/>
        <end position="680"/>
    </location>
</feature>
<feature type="region of interest" description="Disordered" evidence="1">
    <location>
        <begin position="202"/>
        <end position="225"/>
    </location>
</feature>
<dbReference type="RefSeq" id="XP_041220681.1">
    <property type="nucleotide sequence ID" value="XM_041367972.1"/>
</dbReference>
<evidence type="ECO:0000256" key="1">
    <source>
        <dbReference type="SAM" id="MobiDB-lite"/>
    </source>
</evidence>
<feature type="region of interest" description="Disordered" evidence="1">
    <location>
        <begin position="337"/>
        <end position="394"/>
    </location>
</feature>
<dbReference type="GeneID" id="64662270"/>
<feature type="compositionally biased region" description="Polar residues" evidence="1">
    <location>
        <begin position="786"/>
        <end position="795"/>
    </location>
</feature>
<dbReference type="EMBL" id="JABBWK010000071">
    <property type="protein sequence ID" value="KAG1895105.1"/>
    <property type="molecule type" value="Genomic_DNA"/>
</dbReference>
<protein>
    <recommendedName>
        <fullName evidence="6">Fungal-type protein kinase domain-containing protein</fullName>
    </recommendedName>
</protein>
<feature type="region of interest" description="Disordered" evidence="1">
    <location>
        <begin position="444"/>
        <end position="463"/>
    </location>
</feature>
<dbReference type="PANTHER" id="PTHR38248:SF2">
    <property type="entry name" value="FUNK1 11"/>
    <property type="match status" value="1"/>
</dbReference>
<feature type="compositionally biased region" description="Acidic residues" evidence="1">
    <location>
        <begin position="627"/>
        <end position="644"/>
    </location>
</feature>
<evidence type="ECO:0000313" key="4">
    <source>
        <dbReference type="EMBL" id="KAG1895105.1"/>
    </source>
</evidence>
<feature type="domain" description="Fungal-type protein kinase" evidence="2">
    <location>
        <begin position="99"/>
        <end position="252"/>
    </location>
</feature>
<dbReference type="InterPro" id="IPR045341">
    <property type="entry name" value="DUF6532"/>
</dbReference>
<feature type="domain" description="DUF6532" evidence="3">
    <location>
        <begin position="809"/>
        <end position="946"/>
    </location>
</feature>
<evidence type="ECO:0008006" key="6">
    <source>
        <dbReference type="Google" id="ProtNLM"/>
    </source>
</evidence>
<feature type="compositionally biased region" description="Basic and acidic residues" evidence="1">
    <location>
        <begin position="202"/>
        <end position="214"/>
    </location>
</feature>
<keyword evidence="5" id="KW-1185">Reference proteome</keyword>
<evidence type="ECO:0000259" key="3">
    <source>
        <dbReference type="Pfam" id="PF20149"/>
    </source>
</evidence>
<dbReference type="Pfam" id="PF20149">
    <property type="entry name" value="DUF6532"/>
    <property type="match status" value="1"/>
</dbReference>
<feature type="compositionally biased region" description="Low complexity" evidence="1">
    <location>
        <begin position="215"/>
        <end position="225"/>
    </location>
</feature>
<evidence type="ECO:0000259" key="2">
    <source>
        <dbReference type="Pfam" id="PF17667"/>
    </source>
</evidence>
<feature type="domain" description="Fungal-type protein kinase" evidence="2">
    <location>
        <begin position="33"/>
        <end position="98"/>
    </location>
</feature>
<organism evidence="4 5">
    <name type="scientific">Suillus fuscotomentosus</name>
    <dbReference type="NCBI Taxonomy" id="1912939"/>
    <lineage>
        <taxon>Eukaryota</taxon>
        <taxon>Fungi</taxon>
        <taxon>Dikarya</taxon>
        <taxon>Basidiomycota</taxon>
        <taxon>Agaricomycotina</taxon>
        <taxon>Agaricomycetes</taxon>
        <taxon>Agaricomycetidae</taxon>
        <taxon>Boletales</taxon>
        <taxon>Suillineae</taxon>
        <taxon>Suillaceae</taxon>
        <taxon>Suillus</taxon>
    </lineage>
</organism>
<name>A0AAD4DW02_9AGAM</name>